<dbReference type="Pfam" id="PF12650">
    <property type="entry name" value="DUF3784"/>
    <property type="match status" value="1"/>
</dbReference>
<dbReference type="RefSeq" id="WP_264845850.1">
    <property type="nucleotide sequence ID" value="NZ_BPMA01000016.1"/>
</dbReference>
<comment type="caution">
    <text evidence="2">The sequence shown here is derived from an EMBL/GenBank/DDBJ whole genome shotgun (WGS) entry which is preliminary data.</text>
</comment>
<evidence type="ECO:0000313" key="2">
    <source>
        <dbReference type="EMBL" id="GJM49266.1"/>
    </source>
</evidence>
<reference evidence="2 5" key="1">
    <citation type="submission" date="2021-11" db="EMBL/GenBank/DDBJ databases">
        <title>Draft genome sequence of Capnocytophaga sp. strain KC07075 isolated from cat oral cavity.</title>
        <authorList>
            <person name="Suzuki M."/>
            <person name="Imaoka K."/>
            <person name="Kimura M."/>
            <person name="Morikawa S."/>
            <person name="Maeda K."/>
        </authorList>
    </citation>
    <scope>NUCLEOTIDE SEQUENCE</scope>
    <source>
        <strain evidence="2">KC07075</strain>
        <strain evidence="3 5">KC07079</strain>
    </source>
</reference>
<name>A0AAV5AV51_9FLAO</name>
<evidence type="ECO:0000313" key="3">
    <source>
        <dbReference type="EMBL" id="GJM52417.1"/>
    </source>
</evidence>
<feature type="transmembrane region" description="Helical" evidence="1">
    <location>
        <begin position="116"/>
        <end position="135"/>
    </location>
</feature>
<organism evidence="2 4">
    <name type="scientific">Capnocytophaga catalasegens</name>
    <dbReference type="NCBI Taxonomy" id="1004260"/>
    <lineage>
        <taxon>Bacteria</taxon>
        <taxon>Pseudomonadati</taxon>
        <taxon>Bacteroidota</taxon>
        <taxon>Flavobacteriia</taxon>
        <taxon>Flavobacteriales</taxon>
        <taxon>Flavobacteriaceae</taxon>
        <taxon>Capnocytophaga</taxon>
    </lineage>
</organism>
<accession>A0AAV5AV51</accession>
<gene>
    <name evidence="2" type="ORF">RCZ15_02410</name>
    <name evidence="3" type="ORF">RCZ16_07340</name>
</gene>
<feature type="transmembrane region" description="Helical" evidence="1">
    <location>
        <begin position="55"/>
        <end position="73"/>
    </location>
</feature>
<dbReference type="AlphaFoldDB" id="A0AAV5AV51"/>
<dbReference type="EMBL" id="BQKB01000013">
    <property type="protein sequence ID" value="GJM52417.1"/>
    <property type="molecule type" value="Genomic_DNA"/>
</dbReference>
<protein>
    <recommendedName>
        <fullName evidence="6">DUF3784 domain-containing protein</fullName>
    </recommendedName>
</protein>
<keyword evidence="1" id="KW-0812">Transmembrane</keyword>
<dbReference type="EMBL" id="BQKA01000006">
    <property type="protein sequence ID" value="GJM49266.1"/>
    <property type="molecule type" value="Genomic_DNA"/>
</dbReference>
<keyword evidence="5" id="KW-1185">Reference proteome</keyword>
<feature type="transmembrane region" description="Helical" evidence="1">
    <location>
        <begin position="6"/>
        <end position="23"/>
    </location>
</feature>
<evidence type="ECO:0008006" key="6">
    <source>
        <dbReference type="Google" id="ProtNLM"/>
    </source>
</evidence>
<evidence type="ECO:0000313" key="5">
    <source>
        <dbReference type="Proteomes" id="UP001208692"/>
    </source>
</evidence>
<dbReference type="Proteomes" id="UP001207736">
    <property type="component" value="Unassembled WGS sequence"/>
</dbReference>
<keyword evidence="1" id="KW-1133">Transmembrane helix</keyword>
<dbReference type="InterPro" id="IPR017259">
    <property type="entry name" value="UCP037672"/>
</dbReference>
<sequence>MQVLDIIIYITALSIILIGFFVYRNPDSIAGYNTMSDEQKGNYDIVRFKKVLRNILVIGGLLIIFVNLLLGLFELNAWRVLPVILILLVVCFYIVYKGRNFYTDNESKNSVRLYWILSIPFLLIVGISIGIYYGIKETEVIVSSEKIKIKGVYGFVIPTENIQKVELIERLPAMGYKTNGFSGVDDILKGNFRAKNKEDYKLFVYSKHPPFLKIIYNDNQKVYINFKTTSETTQLYNEIVKNL</sequence>
<dbReference type="Proteomes" id="UP001208692">
    <property type="component" value="Unassembled WGS sequence"/>
</dbReference>
<evidence type="ECO:0000313" key="4">
    <source>
        <dbReference type="Proteomes" id="UP001207736"/>
    </source>
</evidence>
<feature type="transmembrane region" description="Helical" evidence="1">
    <location>
        <begin position="79"/>
        <end position="96"/>
    </location>
</feature>
<evidence type="ECO:0000256" key="1">
    <source>
        <dbReference type="SAM" id="Phobius"/>
    </source>
</evidence>
<keyword evidence="1" id="KW-0472">Membrane</keyword>
<proteinExistence type="predicted"/>